<dbReference type="AlphaFoldDB" id="A0A7W4IYG7"/>
<dbReference type="EMBL" id="JABEQE010000002">
    <property type="protein sequence ID" value="MBB2171352.1"/>
    <property type="molecule type" value="Genomic_DNA"/>
</dbReference>
<comment type="caution">
    <text evidence="1">The sequence shown here is derived from an EMBL/GenBank/DDBJ whole genome shotgun (WGS) entry which is preliminary data.</text>
</comment>
<accession>A0A7W4IYG7</accession>
<keyword evidence="2" id="KW-1185">Reference proteome</keyword>
<dbReference type="Proteomes" id="UP000577891">
    <property type="component" value="Unassembled WGS sequence"/>
</dbReference>
<reference evidence="1 2" key="1">
    <citation type="submission" date="2020-04" db="EMBL/GenBank/DDBJ databases">
        <title>Description of novel Gluconacetobacter.</title>
        <authorList>
            <person name="Sombolestani A."/>
        </authorList>
    </citation>
    <scope>NUCLEOTIDE SEQUENCE [LARGE SCALE GENOMIC DNA]</scope>
    <source>
        <strain evidence="1 2">LMG 27724</strain>
    </source>
</reference>
<proteinExistence type="predicted"/>
<dbReference type="RefSeq" id="WP_182977929.1">
    <property type="nucleotide sequence ID" value="NZ_BAABGB010000001.1"/>
</dbReference>
<protein>
    <submittedName>
        <fullName evidence="1">Uncharacterized protein</fullName>
    </submittedName>
</protein>
<evidence type="ECO:0000313" key="2">
    <source>
        <dbReference type="Proteomes" id="UP000577891"/>
    </source>
</evidence>
<organism evidence="1 2">
    <name type="scientific">Gluconacetobacter asukensis</name>
    <dbReference type="NCBI Taxonomy" id="1017181"/>
    <lineage>
        <taxon>Bacteria</taxon>
        <taxon>Pseudomonadati</taxon>
        <taxon>Pseudomonadota</taxon>
        <taxon>Alphaproteobacteria</taxon>
        <taxon>Acetobacterales</taxon>
        <taxon>Acetobacteraceae</taxon>
        <taxon>Gluconacetobacter</taxon>
    </lineage>
</organism>
<name>A0A7W4IYG7_9PROT</name>
<evidence type="ECO:0000313" key="1">
    <source>
        <dbReference type="EMBL" id="MBB2171352.1"/>
    </source>
</evidence>
<gene>
    <name evidence="1" type="ORF">HLH35_04315</name>
</gene>
<sequence>MSCTTPPGKTTDSQIRQEAALTRATSFLLFVALLASMPPATIAQTPTNIVDPNAGPPAWATNDGAVSLLPGSTGSAPGDDLNVARAGALLDGAHAQSDEILISSVFANNKDGRKIVVPGGIWPSAKFVPPSPASTVFVDVPGGLRHRPGFDIYDLGFGAPYFGNGVTSEMHGTGGDGSDVEFSRVDSGALDKSNKPMISFIHINDNHNANTQGSISAKFSTYTTTSSSGYADNAVFNMYSMGRNYYGGFDVNRWDHTENYGTNWSWDNIQEMYDFQPYTCPPSADHVYCIGRFMNEEDMGGVGPEDTSSAYDPTATTRKMFWITTNHNINRKSDPRLRWVGAKSYHMYQMITVNNPADNGHEWMFYALPTKRDLTGVKDAVSGHDEPNWIFRNSAVTTDGDLSWTCLGPYTYDLGSIISVGGANDPSNGYYERIGTVLEEEGDYIYNAIIDMSKARFDPTTHYHVFARLQPDMYLDLSADGTRDGQNRHLLGYSPKDGLTYTINGRPSFRIGDDEHLSSDGIATLSAGMHSTLSAAAAYPARGTTIGTNLWGGRNDSDVLGGAGGLMLGAVAGQHGHPNPTPAVEIRNDNRITLYGTATFKDGLVVDGGYLQERLSTPLSPSAPCSAGQFTDDTDNHYVCVAPNRWKEVRLVAMRSDGILPGFPAFTRHRLPTSGLTDGAHARCSDCRLHGRTGVDVVWNAQSAMWTDEMNDALHE</sequence>